<dbReference type="Gene3D" id="1.10.357.10">
    <property type="entry name" value="Tetracycline Repressor, domain 2"/>
    <property type="match status" value="1"/>
</dbReference>
<dbReference type="AlphaFoldDB" id="A0A8J3YUB0"/>
<dbReference type="InterPro" id="IPR001647">
    <property type="entry name" value="HTH_TetR"/>
</dbReference>
<dbReference type="InterPro" id="IPR025996">
    <property type="entry name" value="MT1864/Rv1816-like_C"/>
</dbReference>
<keyword evidence="7" id="KW-1185">Reference proteome</keyword>
<protein>
    <submittedName>
        <fullName evidence="6">TetR family transcriptional regulator</fullName>
    </submittedName>
</protein>
<dbReference type="Proteomes" id="UP000619260">
    <property type="component" value="Unassembled WGS sequence"/>
</dbReference>
<evidence type="ECO:0000313" key="7">
    <source>
        <dbReference type="Proteomes" id="UP000619260"/>
    </source>
</evidence>
<keyword evidence="3" id="KW-0804">Transcription</keyword>
<dbReference type="GO" id="GO:0000976">
    <property type="term" value="F:transcription cis-regulatory region binding"/>
    <property type="evidence" value="ECO:0007669"/>
    <property type="project" value="TreeGrafter"/>
</dbReference>
<evidence type="ECO:0000259" key="5">
    <source>
        <dbReference type="PROSITE" id="PS50977"/>
    </source>
</evidence>
<feature type="domain" description="HTH tetR-type" evidence="5">
    <location>
        <begin position="1"/>
        <end position="50"/>
    </location>
</feature>
<dbReference type="Pfam" id="PF13305">
    <property type="entry name" value="TetR_C_33"/>
    <property type="match status" value="1"/>
</dbReference>
<keyword evidence="1" id="KW-0805">Transcription regulation</keyword>
<dbReference type="EMBL" id="BOPF01000038">
    <property type="protein sequence ID" value="GIJ50647.1"/>
    <property type="molecule type" value="Genomic_DNA"/>
</dbReference>
<organism evidence="6 7">
    <name type="scientific">Virgisporangium aliadipatigenens</name>
    <dbReference type="NCBI Taxonomy" id="741659"/>
    <lineage>
        <taxon>Bacteria</taxon>
        <taxon>Bacillati</taxon>
        <taxon>Actinomycetota</taxon>
        <taxon>Actinomycetes</taxon>
        <taxon>Micromonosporales</taxon>
        <taxon>Micromonosporaceae</taxon>
        <taxon>Virgisporangium</taxon>
    </lineage>
</organism>
<dbReference type="SUPFAM" id="SSF46689">
    <property type="entry name" value="Homeodomain-like"/>
    <property type="match status" value="1"/>
</dbReference>
<dbReference type="PANTHER" id="PTHR30055">
    <property type="entry name" value="HTH-TYPE TRANSCRIPTIONAL REGULATOR RUTR"/>
    <property type="match status" value="1"/>
</dbReference>
<dbReference type="PANTHER" id="PTHR30055:SF209">
    <property type="entry name" value="POSSIBLE TRANSCRIPTIONAL REGULATORY PROTEIN (PROBABLY TETR-FAMILY)"/>
    <property type="match status" value="1"/>
</dbReference>
<evidence type="ECO:0000256" key="3">
    <source>
        <dbReference type="ARBA" id="ARBA00023163"/>
    </source>
</evidence>
<accession>A0A8J3YUB0</accession>
<keyword evidence="2 4" id="KW-0238">DNA-binding</keyword>
<gene>
    <name evidence="6" type="ORF">Val02_75330</name>
</gene>
<comment type="caution">
    <text evidence="6">The sequence shown here is derived from an EMBL/GenBank/DDBJ whole genome shotgun (WGS) entry which is preliminary data.</text>
</comment>
<feature type="DNA-binding region" description="H-T-H motif" evidence="4">
    <location>
        <begin position="13"/>
        <end position="32"/>
    </location>
</feature>
<sequence>MRVLHGHGAAELTVRRVAEQAGSSTMGIYSRFGGRNGMLEAVYRRGFEQLRAALVDVPAGEDRIVGLALAYRRFALGSPALYALMFERPLPDFDPSPQLRADALGMTFTLLVDEVRQAQQRGTLPGDAPDRPAYLLWTAMHGLTSIELTHADHRPLPGWLIDSTESGEKVLTEGVRAVLSGLGATVHFP</sequence>
<evidence type="ECO:0000256" key="1">
    <source>
        <dbReference type="ARBA" id="ARBA00023015"/>
    </source>
</evidence>
<dbReference type="InterPro" id="IPR050109">
    <property type="entry name" value="HTH-type_TetR-like_transc_reg"/>
</dbReference>
<name>A0A8J3YUB0_9ACTN</name>
<evidence type="ECO:0000256" key="2">
    <source>
        <dbReference type="ARBA" id="ARBA00023125"/>
    </source>
</evidence>
<dbReference type="PROSITE" id="PS50977">
    <property type="entry name" value="HTH_TETR_2"/>
    <property type="match status" value="1"/>
</dbReference>
<dbReference type="InterPro" id="IPR009057">
    <property type="entry name" value="Homeodomain-like_sf"/>
</dbReference>
<dbReference type="Pfam" id="PF00440">
    <property type="entry name" value="TetR_N"/>
    <property type="match status" value="1"/>
</dbReference>
<reference evidence="6" key="1">
    <citation type="submission" date="2021-01" db="EMBL/GenBank/DDBJ databases">
        <title>Whole genome shotgun sequence of Virgisporangium aliadipatigenens NBRC 105644.</title>
        <authorList>
            <person name="Komaki H."/>
            <person name="Tamura T."/>
        </authorList>
    </citation>
    <scope>NUCLEOTIDE SEQUENCE</scope>
    <source>
        <strain evidence="6">NBRC 105644</strain>
    </source>
</reference>
<dbReference type="SUPFAM" id="SSF48498">
    <property type="entry name" value="Tetracyclin repressor-like, C-terminal domain"/>
    <property type="match status" value="1"/>
</dbReference>
<proteinExistence type="predicted"/>
<evidence type="ECO:0000256" key="4">
    <source>
        <dbReference type="PROSITE-ProRule" id="PRU00335"/>
    </source>
</evidence>
<dbReference type="GO" id="GO:0003700">
    <property type="term" value="F:DNA-binding transcription factor activity"/>
    <property type="evidence" value="ECO:0007669"/>
    <property type="project" value="TreeGrafter"/>
</dbReference>
<dbReference type="InterPro" id="IPR036271">
    <property type="entry name" value="Tet_transcr_reg_TetR-rel_C_sf"/>
</dbReference>
<evidence type="ECO:0000313" key="6">
    <source>
        <dbReference type="EMBL" id="GIJ50647.1"/>
    </source>
</evidence>